<comment type="similarity">
    <text evidence="2">Belongs to the ESS2 family.</text>
</comment>
<feature type="region of interest" description="Disordered" evidence="4">
    <location>
        <begin position="355"/>
        <end position="470"/>
    </location>
</feature>
<comment type="subcellular location">
    <subcellularLocation>
        <location evidence="1">Nucleus</location>
    </subcellularLocation>
</comment>
<comment type="caution">
    <text evidence="5">The sequence shown here is derived from an EMBL/GenBank/DDBJ whole genome shotgun (WGS) entry which is preliminary data.</text>
</comment>
<proteinExistence type="inferred from homology"/>
<gene>
    <name evidence="5" type="ORF">DCS_03817</name>
</gene>
<dbReference type="GeneID" id="63716460"/>
<feature type="compositionally biased region" description="Basic and acidic residues" evidence="4">
    <location>
        <begin position="371"/>
        <end position="395"/>
    </location>
</feature>
<evidence type="ECO:0000313" key="6">
    <source>
        <dbReference type="Proteomes" id="UP000076580"/>
    </source>
</evidence>
<dbReference type="AlphaFoldDB" id="A0A151GID5"/>
<sequence>MSHHLRWPEENAALMVLDSPSGHPKALVRKRAETDLMPPPPQVRRIKRPKQVLDEDEYTETLSRIIARDYFPGIEESMIQNEYLDALQSRDSRWISSAAQRLHQTMTPARTRKGARTTTTTTPSASSMFQDGGRTPNTYIGDTPASIASTAFEPNPPLDTNMSLSGFQSTYTSEDNESFYKLIDNQNQKKAEKNAWLWNRNKLPSKQMIKQKEVTDRLEATGNLVDDGFLKRDRLAIKDADDRPARPDSWNANPRNGLMFKPEGLDDDHIPVAQSLQEASRAPPKIILRQNTRMPQPHLPQRPPSPTMSSVRDAIAGKSRQKYQDSSAAGAGETPRVNGYAFVDEDDESVTDQSAAINLGPGDEYSPFKLQEQRKRESLHERLVDRIAKSNKEASRNGLTGKVEKTPVPRFPSSPRVSGGNFTPAAQRLLSKMGTPKRKTPSSSLSRQSALMKPKGSLLRSVTRPSSKQE</sequence>
<feature type="region of interest" description="Disordered" evidence="4">
    <location>
        <begin position="240"/>
        <end position="267"/>
    </location>
</feature>
<feature type="region of interest" description="Disordered" evidence="4">
    <location>
        <begin position="290"/>
        <end position="337"/>
    </location>
</feature>
<feature type="region of interest" description="Disordered" evidence="4">
    <location>
        <begin position="105"/>
        <end position="143"/>
    </location>
</feature>
<dbReference type="InParanoid" id="A0A151GID5"/>
<dbReference type="InterPro" id="IPR019148">
    <property type="entry name" value="Nuclear_protein_DGCR14_ESS-2"/>
</dbReference>
<dbReference type="RefSeq" id="XP_040656163.1">
    <property type="nucleotide sequence ID" value="XM_040801130.1"/>
</dbReference>
<organism evidence="5 6">
    <name type="scientific">Drechmeria coniospora</name>
    <name type="common">Nematophagous fungus</name>
    <name type="synonym">Meria coniospora</name>
    <dbReference type="NCBI Taxonomy" id="98403"/>
    <lineage>
        <taxon>Eukaryota</taxon>
        <taxon>Fungi</taxon>
        <taxon>Dikarya</taxon>
        <taxon>Ascomycota</taxon>
        <taxon>Pezizomycotina</taxon>
        <taxon>Sordariomycetes</taxon>
        <taxon>Hypocreomycetidae</taxon>
        <taxon>Hypocreales</taxon>
        <taxon>Ophiocordycipitaceae</taxon>
        <taxon>Drechmeria</taxon>
    </lineage>
</organism>
<dbReference type="GO" id="GO:0071013">
    <property type="term" value="C:catalytic step 2 spliceosome"/>
    <property type="evidence" value="ECO:0007669"/>
    <property type="project" value="TreeGrafter"/>
</dbReference>
<evidence type="ECO:0000256" key="3">
    <source>
        <dbReference type="ARBA" id="ARBA00023242"/>
    </source>
</evidence>
<accession>A0A151GID5</accession>
<evidence type="ECO:0000256" key="4">
    <source>
        <dbReference type="SAM" id="MobiDB-lite"/>
    </source>
</evidence>
<protein>
    <recommendedName>
        <fullName evidence="7">Nuclear protein Es2</fullName>
    </recommendedName>
</protein>
<dbReference type="OrthoDB" id="19679at2759"/>
<dbReference type="EMBL" id="LAYC01000002">
    <property type="protein sequence ID" value="KYK56811.1"/>
    <property type="molecule type" value="Genomic_DNA"/>
</dbReference>
<keyword evidence="3" id="KW-0539">Nucleus</keyword>
<evidence type="ECO:0000256" key="2">
    <source>
        <dbReference type="ARBA" id="ARBA00009072"/>
    </source>
</evidence>
<reference evidence="5 6" key="1">
    <citation type="journal article" date="2016" name="Sci. Rep.">
        <title>Insights into Adaptations to a Near-Obligate Nematode Endoparasitic Lifestyle from the Finished Genome of Drechmeria coniospora.</title>
        <authorList>
            <person name="Zhang L."/>
            <person name="Zhou Z."/>
            <person name="Guo Q."/>
            <person name="Fokkens L."/>
            <person name="Miskei M."/>
            <person name="Pocsi I."/>
            <person name="Zhang W."/>
            <person name="Chen M."/>
            <person name="Wang L."/>
            <person name="Sun Y."/>
            <person name="Donzelli B.G."/>
            <person name="Gibson D.M."/>
            <person name="Nelson D.R."/>
            <person name="Luo J.G."/>
            <person name="Rep M."/>
            <person name="Liu H."/>
            <person name="Yang S."/>
            <person name="Wang J."/>
            <person name="Krasnoff S.B."/>
            <person name="Xu Y."/>
            <person name="Molnar I."/>
            <person name="Lin M."/>
        </authorList>
    </citation>
    <scope>NUCLEOTIDE SEQUENCE [LARGE SCALE GENOMIC DNA]</scope>
    <source>
        <strain evidence="5 6">ARSEF 6962</strain>
    </source>
</reference>
<dbReference type="PANTHER" id="PTHR12940:SF0">
    <property type="entry name" value="SPLICING FACTOR ESS-2 HOMOLOG"/>
    <property type="match status" value="1"/>
</dbReference>
<dbReference type="Pfam" id="PF09751">
    <property type="entry name" value="Es2"/>
    <property type="match status" value="1"/>
</dbReference>
<feature type="compositionally biased region" description="Low complexity" evidence="4">
    <location>
        <begin position="116"/>
        <end position="127"/>
    </location>
</feature>
<evidence type="ECO:0000256" key="1">
    <source>
        <dbReference type="ARBA" id="ARBA00004123"/>
    </source>
</evidence>
<feature type="compositionally biased region" description="Pro residues" evidence="4">
    <location>
        <begin position="297"/>
        <end position="306"/>
    </location>
</feature>
<evidence type="ECO:0008006" key="7">
    <source>
        <dbReference type="Google" id="ProtNLM"/>
    </source>
</evidence>
<dbReference type="STRING" id="98403.A0A151GID5"/>
<evidence type="ECO:0000313" key="5">
    <source>
        <dbReference type="EMBL" id="KYK56811.1"/>
    </source>
</evidence>
<dbReference type="Proteomes" id="UP000076580">
    <property type="component" value="Chromosome 02"/>
</dbReference>
<keyword evidence="6" id="KW-1185">Reference proteome</keyword>
<name>A0A151GID5_DRECN</name>
<dbReference type="PANTHER" id="PTHR12940">
    <property type="entry name" value="ES-2 PROTEIN - RELATED"/>
    <property type="match status" value="1"/>
</dbReference>